<feature type="transmembrane region" description="Helical" evidence="8">
    <location>
        <begin position="175"/>
        <end position="194"/>
    </location>
</feature>
<comment type="subcellular location">
    <subcellularLocation>
        <location evidence="1">Cell membrane</location>
        <topology evidence="1">Multi-pass membrane protein</topology>
    </subcellularLocation>
</comment>
<dbReference type="PANTHER" id="PTHR21716">
    <property type="entry name" value="TRANSMEMBRANE PROTEIN"/>
    <property type="match status" value="1"/>
</dbReference>
<feature type="transmembrane region" description="Helical" evidence="8">
    <location>
        <begin position="288"/>
        <end position="310"/>
    </location>
</feature>
<evidence type="ECO:0000256" key="3">
    <source>
        <dbReference type="ARBA" id="ARBA00022448"/>
    </source>
</evidence>
<evidence type="ECO:0000256" key="5">
    <source>
        <dbReference type="ARBA" id="ARBA00022692"/>
    </source>
</evidence>
<dbReference type="OrthoDB" id="9784366at2"/>
<reference evidence="9 10" key="1">
    <citation type="submission" date="2019-03" db="EMBL/GenBank/DDBJ databases">
        <title>Genomics of glacier-inhabiting Cryobacterium strains.</title>
        <authorList>
            <person name="Liu Q."/>
            <person name="Xin Y.-H."/>
        </authorList>
    </citation>
    <scope>NUCLEOTIDE SEQUENCE [LARGE SCALE GENOMIC DNA]</scope>
    <source>
        <strain evidence="9 10">CGMCC 1.10440</strain>
    </source>
</reference>
<comment type="similarity">
    <text evidence="2">Belongs to the autoinducer-2 exporter (AI-2E) (TC 2.A.86) family.</text>
</comment>
<keyword evidence="5 8" id="KW-0812">Transmembrane</keyword>
<feature type="transmembrane region" description="Helical" evidence="8">
    <location>
        <begin position="261"/>
        <end position="281"/>
    </location>
</feature>
<feature type="transmembrane region" description="Helical" evidence="8">
    <location>
        <begin position="59"/>
        <end position="79"/>
    </location>
</feature>
<keyword evidence="7 8" id="KW-0472">Membrane</keyword>
<evidence type="ECO:0000256" key="7">
    <source>
        <dbReference type="ARBA" id="ARBA00023136"/>
    </source>
</evidence>
<comment type="caution">
    <text evidence="9">The sequence shown here is derived from an EMBL/GenBank/DDBJ whole genome shotgun (WGS) entry which is preliminary data.</text>
</comment>
<dbReference type="RefSeq" id="WP_104096303.1">
    <property type="nucleotide sequence ID" value="NZ_JACHBP010000001.1"/>
</dbReference>
<keyword evidence="4" id="KW-1003">Cell membrane</keyword>
<evidence type="ECO:0000256" key="6">
    <source>
        <dbReference type="ARBA" id="ARBA00022989"/>
    </source>
</evidence>
<feature type="transmembrane region" description="Helical" evidence="8">
    <location>
        <begin position="330"/>
        <end position="363"/>
    </location>
</feature>
<keyword evidence="10" id="KW-1185">Reference proteome</keyword>
<proteinExistence type="inferred from homology"/>
<dbReference type="Proteomes" id="UP000298488">
    <property type="component" value="Unassembled WGS sequence"/>
</dbReference>
<evidence type="ECO:0000313" key="9">
    <source>
        <dbReference type="EMBL" id="TFB80873.1"/>
    </source>
</evidence>
<evidence type="ECO:0000313" key="10">
    <source>
        <dbReference type="Proteomes" id="UP000298488"/>
    </source>
</evidence>
<gene>
    <name evidence="9" type="ORF">E3N84_10650</name>
</gene>
<feature type="transmembrane region" description="Helical" evidence="8">
    <location>
        <begin position="34"/>
        <end position="53"/>
    </location>
</feature>
<accession>A0A4R8VDB9</accession>
<feature type="transmembrane region" description="Helical" evidence="8">
    <location>
        <begin position="234"/>
        <end position="255"/>
    </location>
</feature>
<evidence type="ECO:0000256" key="1">
    <source>
        <dbReference type="ARBA" id="ARBA00004651"/>
    </source>
</evidence>
<sequence length="386" mass="41838">MFRKRLPPSAARRGAQQRSAEDAVPMGMRIAGAWSWRILVVAGVGALLIFLVIQLKLIVIPFLVAILLGALLVPFVQFLQRHRWPKWLAVGLAEVGLIGIVTGLVYLIVTQIIRGFPDLRDRSLAFFEEVKTLLLNSPLHLTEAQINDYLAQAWDGIQRDSQWLLSGALSFGSSFGHFLAGILLVLFATLFILIDGKRIWAWTVRLFPRAARPAADGAGRAGWVTLSDFVKVQIFVAFIDAVGIGLGAWILGLFFDGFPLVIPIAIAVFLGSFIPVVGAVLTGILAVFVALVYLGIWPAVIMLGIVLLVQQVEGHVLQPLVMGTAVKVHPLAVVFAVAAGGYLAGIAGALFAVPVVATLNVIVHYIAKGEWRENPRPTLQSVLRDE</sequence>
<feature type="transmembrane region" description="Helical" evidence="8">
    <location>
        <begin position="91"/>
        <end position="113"/>
    </location>
</feature>
<evidence type="ECO:0000256" key="4">
    <source>
        <dbReference type="ARBA" id="ARBA00022475"/>
    </source>
</evidence>
<evidence type="ECO:0000256" key="2">
    <source>
        <dbReference type="ARBA" id="ARBA00009773"/>
    </source>
</evidence>
<name>A0A4R8VDB9_9MICO</name>
<keyword evidence="6 8" id="KW-1133">Transmembrane helix</keyword>
<evidence type="ECO:0000256" key="8">
    <source>
        <dbReference type="SAM" id="Phobius"/>
    </source>
</evidence>
<dbReference type="InterPro" id="IPR002549">
    <property type="entry name" value="AI-2E-like"/>
</dbReference>
<dbReference type="EMBL" id="SOFI01000003">
    <property type="protein sequence ID" value="TFB80873.1"/>
    <property type="molecule type" value="Genomic_DNA"/>
</dbReference>
<dbReference type="Pfam" id="PF01594">
    <property type="entry name" value="AI-2E_transport"/>
    <property type="match status" value="1"/>
</dbReference>
<dbReference type="GO" id="GO:0055085">
    <property type="term" value="P:transmembrane transport"/>
    <property type="evidence" value="ECO:0007669"/>
    <property type="project" value="TreeGrafter"/>
</dbReference>
<dbReference type="GO" id="GO:0005886">
    <property type="term" value="C:plasma membrane"/>
    <property type="evidence" value="ECO:0007669"/>
    <property type="project" value="UniProtKB-SubCell"/>
</dbReference>
<dbReference type="AlphaFoldDB" id="A0A4R8VDB9"/>
<dbReference type="PANTHER" id="PTHR21716:SF53">
    <property type="entry name" value="PERMEASE PERM-RELATED"/>
    <property type="match status" value="1"/>
</dbReference>
<keyword evidence="3" id="KW-0813">Transport</keyword>
<organism evidence="9 10">
    <name type="scientific">Terrimesophilobacter mesophilus</name>
    <dbReference type="NCBI Taxonomy" id="433647"/>
    <lineage>
        <taxon>Bacteria</taxon>
        <taxon>Bacillati</taxon>
        <taxon>Actinomycetota</taxon>
        <taxon>Actinomycetes</taxon>
        <taxon>Micrococcales</taxon>
        <taxon>Microbacteriaceae</taxon>
        <taxon>Terrimesophilobacter</taxon>
    </lineage>
</organism>
<protein>
    <submittedName>
        <fullName evidence="9">AI-2E family transporter</fullName>
    </submittedName>
</protein>